<feature type="compositionally biased region" description="Basic and acidic residues" evidence="9">
    <location>
        <begin position="617"/>
        <end position="628"/>
    </location>
</feature>
<proteinExistence type="inferred from homology"/>
<dbReference type="SMART" id="SM00487">
    <property type="entry name" value="DEXDc"/>
    <property type="match status" value="1"/>
</dbReference>
<evidence type="ECO:0000256" key="6">
    <source>
        <dbReference type="ARBA" id="ARBA00022884"/>
    </source>
</evidence>
<dbReference type="EC" id="3.6.4.13" evidence="1"/>
<feature type="compositionally biased region" description="Acidic residues" evidence="9">
    <location>
        <begin position="289"/>
        <end position="300"/>
    </location>
</feature>
<dbReference type="GO" id="GO:0003724">
    <property type="term" value="F:RNA helicase activity"/>
    <property type="evidence" value="ECO:0007669"/>
    <property type="project" value="UniProtKB-EC"/>
</dbReference>
<feature type="domain" description="Helicase ATP-binding" evidence="10">
    <location>
        <begin position="183"/>
        <end position="397"/>
    </location>
</feature>
<feature type="domain" description="Helicase C-terminal" evidence="11">
    <location>
        <begin position="409"/>
        <end position="571"/>
    </location>
</feature>
<accession>A0A427YT57</accession>
<sequence>MFSALSPVLSSPTRPNPTQLAAMSAAFNLLTAGGARFDKSRFKHDHELFIKKAAAGKGKGKARADPVSSTSLPSSLNFFSDRHEPAVAAPGKVNNRAHNEDDEDDEESSESEASSSTVALPQPPQQKITISGPDPLPRSLHHNLPSLVSHETATLSSSSGRPLLRALGKANVHSLWGVQCAVAGCLLEGRDTMCVAPTGSGKTLSYVLPTIVRLKDPARTLRGNEDGQGVRAVFLVPTHDLAVQIQGVVRTVTSGRAWRCLVLSKATEKAVCESSPGHNHTAGNHEAAEDGDEEDGSVESQDEHDGGDSGRLGIDILIATPERLHHLVDSGRLSLASTRLLVLDESDRLLSADFFPQVEPIVSACKNPEIIKCFLSATMPAGSEEIARQWLRNGGVRVVVGVKDSAVTTVDQSLLYTGSESGKLLAVRSLISEGNLPYPSLIFVQSITRADELHRSLALDGLRVDVVHGSRTKAKRDEAIAAFREGRVWVLVVTEVLARGMDFRGVKVVVNYDFPQTVQSYIHRIGRTGRAGRPGKAITFFSNEDAPYLRTIANVLRASGCPVPQYMLDMPKPSKNLKKNLARAPLKRKHVGGGGRDVGREMQRKKREMIKGSKRRKGEEQSRGESKE</sequence>
<gene>
    <name evidence="12" type="primary">ROK1</name>
    <name evidence="12" type="ORF">EHS25_004019</name>
</gene>
<feature type="compositionally biased region" description="Basic residues" evidence="9">
    <location>
        <begin position="603"/>
        <end position="616"/>
    </location>
</feature>
<feature type="region of interest" description="Disordered" evidence="9">
    <location>
        <begin position="582"/>
        <end position="628"/>
    </location>
</feature>
<keyword evidence="4" id="KW-0347">Helicase</keyword>
<dbReference type="InterPro" id="IPR001650">
    <property type="entry name" value="Helicase_C-like"/>
</dbReference>
<dbReference type="InterPro" id="IPR027417">
    <property type="entry name" value="P-loop_NTPase"/>
</dbReference>
<evidence type="ECO:0000256" key="3">
    <source>
        <dbReference type="ARBA" id="ARBA00022801"/>
    </source>
</evidence>
<feature type="region of interest" description="Disordered" evidence="9">
    <location>
        <begin position="54"/>
        <end position="143"/>
    </location>
</feature>
<dbReference type="OrthoDB" id="360161at2759"/>
<dbReference type="InterPro" id="IPR050079">
    <property type="entry name" value="DEAD_box_RNA_helicase"/>
</dbReference>
<name>A0A427YT57_9TREE</name>
<dbReference type="SUPFAM" id="SSF52540">
    <property type="entry name" value="P-loop containing nucleoside triphosphate hydrolases"/>
    <property type="match status" value="1"/>
</dbReference>
<keyword evidence="2" id="KW-0547">Nucleotide-binding</keyword>
<dbReference type="GO" id="GO:0005524">
    <property type="term" value="F:ATP binding"/>
    <property type="evidence" value="ECO:0007669"/>
    <property type="project" value="UniProtKB-KW"/>
</dbReference>
<dbReference type="PANTHER" id="PTHR47959">
    <property type="entry name" value="ATP-DEPENDENT RNA HELICASE RHLE-RELATED"/>
    <property type="match status" value="1"/>
</dbReference>
<dbReference type="CDD" id="cd00268">
    <property type="entry name" value="DEADc"/>
    <property type="match status" value="1"/>
</dbReference>
<protein>
    <recommendedName>
        <fullName evidence="1">RNA helicase</fullName>
        <ecNumber evidence="1">3.6.4.13</ecNumber>
    </recommendedName>
</protein>
<dbReference type="SMART" id="SM00490">
    <property type="entry name" value="HELICc"/>
    <property type="match status" value="1"/>
</dbReference>
<dbReference type="Gene3D" id="3.40.50.300">
    <property type="entry name" value="P-loop containing nucleotide triphosphate hydrolases"/>
    <property type="match status" value="2"/>
</dbReference>
<feature type="compositionally biased region" description="Acidic residues" evidence="9">
    <location>
        <begin position="100"/>
        <end position="110"/>
    </location>
</feature>
<dbReference type="PANTHER" id="PTHR47959:SF15">
    <property type="entry name" value="RNA HELICASE"/>
    <property type="match status" value="1"/>
</dbReference>
<comment type="catalytic activity">
    <reaction evidence="8">
        <text>ATP + H2O = ADP + phosphate + H(+)</text>
        <dbReference type="Rhea" id="RHEA:13065"/>
        <dbReference type="ChEBI" id="CHEBI:15377"/>
        <dbReference type="ChEBI" id="CHEBI:15378"/>
        <dbReference type="ChEBI" id="CHEBI:30616"/>
        <dbReference type="ChEBI" id="CHEBI:43474"/>
        <dbReference type="ChEBI" id="CHEBI:456216"/>
        <dbReference type="EC" id="3.6.4.13"/>
    </reaction>
</comment>
<evidence type="ECO:0000256" key="8">
    <source>
        <dbReference type="ARBA" id="ARBA00047984"/>
    </source>
</evidence>
<keyword evidence="3" id="KW-0378">Hydrolase</keyword>
<dbReference type="PROSITE" id="PS51192">
    <property type="entry name" value="HELICASE_ATP_BIND_1"/>
    <property type="match status" value="1"/>
</dbReference>
<comment type="caution">
    <text evidence="12">The sequence shown here is derived from an EMBL/GenBank/DDBJ whole genome shotgun (WGS) entry which is preliminary data.</text>
</comment>
<feature type="compositionally biased region" description="Basic residues" evidence="9">
    <location>
        <begin position="582"/>
        <end position="591"/>
    </location>
</feature>
<reference evidence="12 13" key="1">
    <citation type="submission" date="2018-11" db="EMBL/GenBank/DDBJ databases">
        <title>Genome sequence of Saitozyma podzolica DSM 27192.</title>
        <authorList>
            <person name="Aliyu H."/>
            <person name="Gorte O."/>
            <person name="Ochsenreither K."/>
        </authorList>
    </citation>
    <scope>NUCLEOTIDE SEQUENCE [LARGE SCALE GENOMIC DNA]</scope>
    <source>
        <strain evidence="12 13">DSM 27192</strain>
    </source>
</reference>
<dbReference type="CDD" id="cd18787">
    <property type="entry name" value="SF2_C_DEAD"/>
    <property type="match status" value="1"/>
</dbReference>
<dbReference type="InterPro" id="IPR011545">
    <property type="entry name" value="DEAD/DEAH_box_helicase_dom"/>
</dbReference>
<dbReference type="Pfam" id="PF00271">
    <property type="entry name" value="Helicase_C"/>
    <property type="match status" value="1"/>
</dbReference>
<dbReference type="GO" id="GO:0005829">
    <property type="term" value="C:cytosol"/>
    <property type="evidence" value="ECO:0007669"/>
    <property type="project" value="TreeGrafter"/>
</dbReference>
<organism evidence="12 13">
    <name type="scientific">Saitozyma podzolica</name>
    <dbReference type="NCBI Taxonomy" id="1890683"/>
    <lineage>
        <taxon>Eukaryota</taxon>
        <taxon>Fungi</taxon>
        <taxon>Dikarya</taxon>
        <taxon>Basidiomycota</taxon>
        <taxon>Agaricomycotina</taxon>
        <taxon>Tremellomycetes</taxon>
        <taxon>Tremellales</taxon>
        <taxon>Trimorphomycetaceae</taxon>
        <taxon>Saitozyma</taxon>
    </lineage>
</organism>
<dbReference type="InterPro" id="IPR014001">
    <property type="entry name" value="Helicase_ATP-bd"/>
</dbReference>
<keyword evidence="5" id="KW-0067">ATP-binding</keyword>
<dbReference type="PROSITE" id="PS51194">
    <property type="entry name" value="HELICASE_CTER"/>
    <property type="match status" value="1"/>
</dbReference>
<evidence type="ECO:0000259" key="10">
    <source>
        <dbReference type="PROSITE" id="PS51192"/>
    </source>
</evidence>
<evidence type="ECO:0000259" key="11">
    <source>
        <dbReference type="PROSITE" id="PS51194"/>
    </source>
</evidence>
<evidence type="ECO:0000256" key="2">
    <source>
        <dbReference type="ARBA" id="ARBA00022741"/>
    </source>
</evidence>
<dbReference type="Pfam" id="PF00270">
    <property type="entry name" value="DEAD"/>
    <property type="match status" value="1"/>
</dbReference>
<dbReference type="STRING" id="1890683.A0A427YT57"/>
<evidence type="ECO:0000256" key="5">
    <source>
        <dbReference type="ARBA" id="ARBA00022840"/>
    </source>
</evidence>
<dbReference type="GO" id="GO:0003723">
    <property type="term" value="F:RNA binding"/>
    <property type="evidence" value="ECO:0007669"/>
    <property type="project" value="UniProtKB-KW"/>
</dbReference>
<dbReference type="EMBL" id="RSCD01000002">
    <property type="protein sequence ID" value="RSH94216.1"/>
    <property type="molecule type" value="Genomic_DNA"/>
</dbReference>
<dbReference type="InterPro" id="IPR044742">
    <property type="entry name" value="DEAD/DEAH_RhlB"/>
</dbReference>
<keyword evidence="13" id="KW-1185">Reference proteome</keyword>
<dbReference type="Proteomes" id="UP000279259">
    <property type="component" value="Unassembled WGS sequence"/>
</dbReference>
<dbReference type="GO" id="GO:0016787">
    <property type="term" value="F:hydrolase activity"/>
    <property type="evidence" value="ECO:0007669"/>
    <property type="project" value="UniProtKB-KW"/>
</dbReference>
<evidence type="ECO:0000256" key="7">
    <source>
        <dbReference type="ARBA" id="ARBA00024355"/>
    </source>
</evidence>
<evidence type="ECO:0000313" key="13">
    <source>
        <dbReference type="Proteomes" id="UP000279259"/>
    </source>
</evidence>
<dbReference type="AlphaFoldDB" id="A0A427YT57"/>
<comment type="similarity">
    <text evidence="7">Belongs to the DEAD box helicase family. DDX52/ROK1 subfamily.</text>
</comment>
<evidence type="ECO:0000256" key="9">
    <source>
        <dbReference type="SAM" id="MobiDB-lite"/>
    </source>
</evidence>
<feature type="compositionally biased region" description="Polar residues" evidence="9">
    <location>
        <begin position="67"/>
        <end position="78"/>
    </location>
</feature>
<evidence type="ECO:0000313" key="12">
    <source>
        <dbReference type="EMBL" id="RSH94216.1"/>
    </source>
</evidence>
<feature type="region of interest" description="Disordered" evidence="9">
    <location>
        <begin position="272"/>
        <end position="312"/>
    </location>
</feature>
<evidence type="ECO:0000256" key="4">
    <source>
        <dbReference type="ARBA" id="ARBA00022806"/>
    </source>
</evidence>
<keyword evidence="6" id="KW-0694">RNA-binding</keyword>
<evidence type="ECO:0000256" key="1">
    <source>
        <dbReference type="ARBA" id="ARBA00012552"/>
    </source>
</evidence>